<dbReference type="Gene3D" id="1.10.238.10">
    <property type="entry name" value="EF-hand"/>
    <property type="match status" value="1"/>
</dbReference>
<sequence length="242" mass="28076">MNKTVGEPTKNVHEMTQVKNETTIDPFLESKIRVWYRANNKKRNGNMAKTDFKEMAECFIRAFELGPDDARTVRSWLVDGWATMIEYMDTMAQRQDDTRKSDTRSRMDPRDQIPTAIQMARYIAEEKTITEEMYVQAFREVLVLNPSPFLVYFTHMVEDFFDIFDDDGDNSITEEGMVKGLGCFGFANADSVRNVFKGLDVNGSGRVDRKTYVAAWVEFFQGTNRDTVMAKHFTLDMFPFKH</sequence>
<evidence type="ECO:0000313" key="3">
    <source>
        <dbReference type="Proteomes" id="UP000828390"/>
    </source>
</evidence>
<evidence type="ECO:0000313" key="2">
    <source>
        <dbReference type="EMBL" id="KAH3819694.1"/>
    </source>
</evidence>
<protein>
    <recommendedName>
        <fullName evidence="1">EF-hand domain-containing protein</fullName>
    </recommendedName>
</protein>
<dbReference type="SUPFAM" id="SSF47473">
    <property type="entry name" value="EF-hand"/>
    <property type="match status" value="1"/>
</dbReference>
<dbReference type="PROSITE" id="PS50222">
    <property type="entry name" value="EF_HAND_2"/>
    <property type="match status" value="1"/>
</dbReference>
<dbReference type="InterPro" id="IPR011992">
    <property type="entry name" value="EF-hand-dom_pair"/>
</dbReference>
<reference evidence="2" key="1">
    <citation type="journal article" date="2019" name="bioRxiv">
        <title>The Genome of the Zebra Mussel, Dreissena polymorpha: A Resource for Invasive Species Research.</title>
        <authorList>
            <person name="McCartney M.A."/>
            <person name="Auch B."/>
            <person name="Kono T."/>
            <person name="Mallez S."/>
            <person name="Zhang Y."/>
            <person name="Obille A."/>
            <person name="Becker A."/>
            <person name="Abrahante J.E."/>
            <person name="Garbe J."/>
            <person name="Badalamenti J.P."/>
            <person name="Herman A."/>
            <person name="Mangelson H."/>
            <person name="Liachko I."/>
            <person name="Sullivan S."/>
            <person name="Sone E.D."/>
            <person name="Koren S."/>
            <person name="Silverstein K.A.T."/>
            <person name="Beckman K.B."/>
            <person name="Gohl D.M."/>
        </authorList>
    </citation>
    <scope>NUCLEOTIDE SEQUENCE</scope>
    <source>
        <strain evidence="2">Duluth1</strain>
        <tissue evidence="2">Whole animal</tissue>
    </source>
</reference>
<keyword evidence="3" id="KW-1185">Reference proteome</keyword>
<dbReference type="InterPro" id="IPR002048">
    <property type="entry name" value="EF_hand_dom"/>
</dbReference>
<dbReference type="GO" id="GO:0005509">
    <property type="term" value="F:calcium ion binding"/>
    <property type="evidence" value="ECO:0007669"/>
    <property type="project" value="InterPro"/>
</dbReference>
<accession>A0A9D4JR28</accession>
<reference evidence="2" key="2">
    <citation type="submission" date="2020-11" db="EMBL/GenBank/DDBJ databases">
        <authorList>
            <person name="McCartney M.A."/>
            <person name="Auch B."/>
            <person name="Kono T."/>
            <person name="Mallez S."/>
            <person name="Becker A."/>
            <person name="Gohl D.M."/>
            <person name="Silverstein K.A.T."/>
            <person name="Koren S."/>
            <person name="Bechman K.B."/>
            <person name="Herman A."/>
            <person name="Abrahante J.E."/>
            <person name="Garbe J."/>
        </authorList>
    </citation>
    <scope>NUCLEOTIDE SEQUENCE</scope>
    <source>
        <strain evidence="2">Duluth1</strain>
        <tissue evidence="2">Whole animal</tissue>
    </source>
</reference>
<dbReference type="OrthoDB" id="6242242at2759"/>
<evidence type="ECO:0000259" key="1">
    <source>
        <dbReference type="PROSITE" id="PS50222"/>
    </source>
</evidence>
<comment type="caution">
    <text evidence="2">The sequence shown here is derived from an EMBL/GenBank/DDBJ whole genome shotgun (WGS) entry which is preliminary data.</text>
</comment>
<gene>
    <name evidence="2" type="ORF">DPMN_121437</name>
</gene>
<dbReference type="Proteomes" id="UP000828390">
    <property type="component" value="Unassembled WGS sequence"/>
</dbReference>
<name>A0A9D4JR28_DREPO</name>
<proteinExistence type="predicted"/>
<dbReference type="EMBL" id="JAIWYP010000005">
    <property type="protein sequence ID" value="KAH3819694.1"/>
    <property type="molecule type" value="Genomic_DNA"/>
</dbReference>
<feature type="domain" description="EF-hand" evidence="1">
    <location>
        <begin position="187"/>
        <end position="222"/>
    </location>
</feature>
<organism evidence="2 3">
    <name type="scientific">Dreissena polymorpha</name>
    <name type="common">Zebra mussel</name>
    <name type="synonym">Mytilus polymorpha</name>
    <dbReference type="NCBI Taxonomy" id="45954"/>
    <lineage>
        <taxon>Eukaryota</taxon>
        <taxon>Metazoa</taxon>
        <taxon>Spiralia</taxon>
        <taxon>Lophotrochozoa</taxon>
        <taxon>Mollusca</taxon>
        <taxon>Bivalvia</taxon>
        <taxon>Autobranchia</taxon>
        <taxon>Heteroconchia</taxon>
        <taxon>Euheterodonta</taxon>
        <taxon>Imparidentia</taxon>
        <taxon>Neoheterodontei</taxon>
        <taxon>Myida</taxon>
        <taxon>Dreissenoidea</taxon>
        <taxon>Dreissenidae</taxon>
        <taxon>Dreissena</taxon>
    </lineage>
</organism>
<dbReference type="AlphaFoldDB" id="A0A9D4JR28"/>